<proteinExistence type="predicted"/>
<dbReference type="Proteomes" id="UP000663866">
    <property type="component" value="Unassembled WGS sequence"/>
</dbReference>
<accession>A0A820NKP6</accession>
<dbReference type="InterPro" id="IPR058912">
    <property type="entry name" value="HTH_animal"/>
</dbReference>
<feature type="domain" description="Helix-turn-helix" evidence="1">
    <location>
        <begin position="437"/>
        <end position="495"/>
    </location>
</feature>
<dbReference type="PANTHER" id="PTHR21301">
    <property type="entry name" value="REVERSE TRANSCRIPTASE"/>
    <property type="match status" value="1"/>
</dbReference>
<organism evidence="2 3">
    <name type="scientific">Rotaria magnacalcarata</name>
    <dbReference type="NCBI Taxonomy" id="392030"/>
    <lineage>
        <taxon>Eukaryota</taxon>
        <taxon>Metazoa</taxon>
        <taxon>Spiralia</taxon>
        <taxon>Gnathifera</taxon>
        <taxon>Rotifera</taxon>
        <taxon>Eurotatoria</taxon>
        <taxon>Bdelloidea</taxon>
        <taxon>Philodinida</taxon>
        <taxon>Philodinidae</taxon>
        <taxon>Rotaria</taxon>
    </lineage>
</organism>
<keyword evidence="3" id="KW-1185">Reference proteome</keyword>
<comment type="caution">
    <text evidence="2">The sequence shown here is derived from an EMBL/GenBank/DDBJ whole genome shotgun (WGS) entry which is preliminary data.</text>
</comment>
<feature type="non-terminal residue" evidence="2">
    <location>
        <position position="1"/>
    </location>
</feature>
<reference evidence="2" key="1">
    <citation type="submission" date="2021-02" db="EMBL/GenBank/DDBJ databases">
        <authorList>
            <person name="Nowell W R."/>
        </authorList>
    </citation>
    <scope>NUCLEOTIDE SEQUENCE</scope>
</reference>
<evidence type="ECO:0000259" key="1">
    <source>
        <dbReference type="Pfam" id="PF26215"/>
    </source>
</evidence>
<name>A0A820NKP6_9BILA</name>
<dbReference type="Pfam" id="PF26215">
    <property type="entry name" value="HTH_animal"/>
    <property type="match status" value="1"/>
</dbReference>
<dbReference type="PANTHER" id="PTHR21301:SF10">
    <property type="entry name" value="REVERSE TRANSCRIPTASE DOMAIN-CONTAINING PROTEIN"/>
    <property type="match status" value="1"/>
</dbReference>
<sequence>RTRSDMILIYIAAAEAKMNEWKDKFDTDLAEMKEYLVRGASHKKLHRAMVDILYRRFRNLDERLISDGQELDLVHRWSSFIDKSKIRFSTTLYHDSHQHNLSSKQMEFLHCGSSYVSPRQLHILSGSSSTMNEILTKQMAPLQRELTRVFTKYPVDLSQERILYEKQLIKSIRYQLNKGQLILRLTVDNYNTYYLGSLNEFQKKSDDFVQHSTSYEFIAQYLDELLRPLFNNLSVSTRFLNSDDFIYKLRYFAIKLDSLLPKTQFVTFKIHDLYDNVTHAGLLQALYAFHAHSLVSTRHKRLSNDAIHELTAIVLRNNFFSYDDKIYRFTKGSPLNLPLTDLLGDIYLYDWQFPLVRQLRLNDLFYGRYHNIGLMTWYGPIEQLQTILDELEQLLPSGAQLTSFIATTVHFMDCLIDNRRGNLFTNVYHDSTVQPFLLPYIPDHARLSHRKWFRYIFIHAFHYCCSFEDFEDERIYIDAIFLANGYSLDFVEYHWRQFLKRFNFSHVELTDLNRYKYSSLRTELFSRIMARKREREEENLLETNQKMIQLHYLFDWGSRCEFNEKFHRLWLTILNEDLTFKQYGLKIQLNSKHCYSSNILLARSITY</sequence>
<gene>
    <name evidence="2" type="ORF">OVN521_LOCUS34134</name>
</gene>
<evidence type="ECO:0000313" key="3">
    <source>
        <dbReference type="Proteomes" id="UP000663866"/>
    </source>
</evidence>
<evidence type="ECO:0000313" key="2">
    <source>
        <dbReference type="EMBL" id="CAF4388328.1"/>
    </source>
</evidence>
<protein>
    <recommendedName>
        <fullName evidence="1">Helix-turn-helix domain-containing protein</fullName>
    </recommendedName>
</protein>
<dbReference type="EMBL" id="CAJOBG010039618">
    <property type="protein sequence ID" value="CAF4388328.1"/>
    <property type="molecule type" value="Genomic_DNA"/>
</dbReference>
<dbReference type="AlphaFoldDB" id="A0A820NKP6"/>